<comment type="caution">
    <text evidence="1">The sequence shown here is derived from an EMBL/GenBank/DDBJ whole genome shotgun (WGS) entry which is preliminary data.</text>
</comment>
<evidence type="ECO:0000313" key="1">
    <source>
        <dbReference type="EMBL" id="RGR87758.1"/>
    </source>
</evidence>
<keyword evidence="2" id="KW-1185">Reference proteome</keyword>
<gene>
    <name evidence="1" type="ORF">DWY20_14730</name>
</gene>
<dbReference type="AlphaFoldDB" id="A0A412G751"/>
<evidence type="ECO:0000313" key="2">
    <source>
        <dbReference type="Proteomes" id="UP000285864"/>
    </source>
</evidence>
<organism evidence="1 2">
    <name type="scientific">Phocaeicola coprocola</name>
    <dbReference type="NCBI Taxonomy" id="310298"/>
    <lineage>
        <taxon>Bacteria</taxon>
        <taxon>Pseudomonadati</taxon>
        <taxon>Bacteroidota</taxon>
        <taxon>Bacteroidia</taxon>
        <taxon>Bacteroidales</taxon>
        <taxon>Bacteroidaceae</taxon>
        <taxon>Phocaeicola</taxon>
    </lineage>
</organism>
<sequence length="140" mass="15671">MGGLLGEKVPMIFPRMSENNVKGGWLRLATIINRDAFSRDCSMMEVHFANYNCSNHAIILIGIRHGSYPAPFLVCKGGNTSFKLAYKSSDRNTDIYIYFAQVNSCIEKKWVTKSSILTIQNDNIEYIGNLPDGATEIQLS</sequence>
<reference evidence="1 2" key="1">
    <citation type="submission" date="2018-08" db="EMBL/GenBank/DDBJ databases">
        <title>A genome reference for cultivated species of the human gut microbiota.</title>
        <authorList>
            <person name="Zou Y."/>
            <person name="Xue W."/>
            <person name="Luo G."/>
        </authorList>
    </citation>
    <scope>NUCLEOTIDE SEQUENCE [LARGE SCALE GENOMIC DNA]</scope>
    <source>
        <strain evidence="1 2">AF24-2</strain>
    </source>
</reference>
<accession>A0A412G751</accession>
<dbReference type="Proteomes" id="UP000285864">
    <property type="component" value="Unassembled WGS sequence"/>
</dbReference>
<dbReference type="EMBL" id="QRUU01000158">
    <property type="protein sequence ID" value="RGR87758.1"/>
    <property type="molecule type" value="Genomic_DNA"/>
</dbReference>
<proteinExistence type="predicted"/>
<name>A0A412G751_9BACT</name>
<protein>
    <submittedName>
        <fullName evidence="1">Uncharacterized protein</fullName>
    </submittedName>
</protein>